<accession>A0ABW7QEW6</accession>
<dbReference type="Gene3D" id="3.30.565.10">
    <property type="entry name" value="Histidine kinase-like ATPase, C-terminal domain"/>
    <property type="match status" value="1"/>
</dbReference>
<protein>
    <recommendedName>
        <fullName evidence="3">histidine kinase</fullName>
        <ecNumber evidence="3">2.7.13.3</ecNumber>
    </recommendedName>
</protein>
<dbReference type="InterPro" id="IPR004358">
    <property type="entry name" value="Sig_transdc_His_kin-like_C"/>
</dbReference>
<evidence type="ECO:0000256" key="4">
    <source>
        <dbReference type="ARBA" id="ARBA00022553"/>
    </source>
</evidence>
<feature type="domain" description="HAMP" evidence="13">
    <location>
        <begin position="174"/>
        <end position="227"/>
    </location>
</feature>
<dbReference type="InterPro" id="IPR003661">
    <property type="entry name" value="HisK_dim/P_dom"/>
</dbReference>
<dbReference type="SMART" id="SM00388">
    <property type="entry name" value="HisKA"/>
    <property type="match status" value="1"/>
</dbReference>
<evidence type="ECO:0000256" key="7">
    <source>
        <dbReference type="ARBA" id="ARBA00022777"/>
    </source>
</evidence>
<dbReference type="InterPro" id="IPR050428">
    <property type="entry name" value="TCS_sensor_his_kinase"/>
</dbReference>
<dbReference type="InterPro" id="IPR003594">
    <property type="entry name" value="HATPase_dom"/>
</dbReference>
<feature type="transmembrane region" description="Helical" evidence="11">
    <location>
        <begin position="12"/>
        <end position="37"/>
    </location>
</feature>
<proteinExistence type="predicted"/>
<keyword evidence="10 11" id="KW-0472">Membrane</keyword>
<evidence type="ECO:0000256" key="3">
    <source>
        <dbReference type="ARBA" id="ARBA00012438"/>
    </source>
</evidence>
<evidence type="ECO:0000256" key="11">
    <source>
        <dbReference type="SAM" id="Phobius"/>
    </source>
</evidence>
<organism evidence="14 15">
    <name type="scientific">Microbacterium alkaliflavum</name>
    <dbReference type="NCBI Taxonomy" id="3248839"/>
    <lineage>
        <taxon>Bacteria</taxon>
        <taxon>Bacillati</taxon>
        <taxon>Actinomycetota</taxon>
        <taxon>Actinomycetes</taxon>
        <taxon>Micrococcales</taxon>
        <taxon>Microbacteriaceae</taxon>
        <taxon>Microbacterium</taxon>
    </lineage>
</organism>
<dbReference type="EC" id="2.7.13.3" evidence="3"/>
<keyword evidence="15" id="KW-1185">Reference proteome</keyword>
<dbReference type="PROSITE" id="PS50109">
    <property type="entry name" value="HIS_KIN"/>
    <property type="match status" value="1"/>
</dbReference>
<dbReference type="EMBL" id="JBIQWL010000011">
    <property type="protein sequence ID" value="MFH8252673.1"/>
    <property type="molecule type" value="Genomic_DNA"/>
</dbReference>
<dbReference type="Gene3D" id="1.10.287.130">
    <property type="match status" value="1"/>
</dbReference>
<comment type="subcellular location">
    <subcellularLocation>
        <location evidence="2">Cell membrane</location>
    </subcellularLocation>
</comment>
<dbReference type="RefSeq" id="WP_397558102.1">
    <property type="nucleotide sequence ID" value="NZ_JBIQWL010000011.1"/>
</dbReference>
<sequence>MRPLTQRLSIRWRITIGSVVVGAILLALAAVVFHAQIANVQLNADKKLLYDATTSYLTAINDHPDQIDPPSGEQHLAVVRPDGSIAVDNLPDSLTDRLDDLTALGSGSHLITAANHEYLIVVRTVDAQGGRWYVVASHDQRFAQDVLANLTNILYLGVAILLFGIGVASWVLTTAALRPVARMRATAESIIETGSADELPVGEARDELYDLATTLNSLIRNVRTTAAREKQMVADASHELRTPIAILRGQLELAQGNTSDAAAHARDLTAARATAERISALATSLLQLSTLEANDDPTLTGAAELAEEFRSASDRARLIAPEKNLDIDFDSDIVDDAAVVCRISVLRFGQLLDNLLSNSVRLTPPGGTIHVSLAQDGSGLRLAVADTGPGIPSDFAAVAFDRFSRPEHQRGGDGGSGLGLAIVAAIVANASGTVQLANGPDGGLLATVLLPAQGAAG</sequence>
<reference evidence="14 15" key="1">
    <citation type="submission" date="2024-09" db="EMBL/GenBank/DDBJ databases">
        <authorList>
            <person name="Pan X."/>
        </authorList>
    </citation>
    <scope>NUCLEOTIDE SEQUENCE [LARGE SCALE GENOMIC DNA]</scope>
    <source>
        <strain evidence="14 15">B2969</strain>
    </source>
</reference>
<evidence type="ECO:0000256" key="10">
    <source>
        <dbReference type="ARBA" id="ARBA00023136"/>
    </source>
</evidence>
<evidence type="ECO:0000256" key="2">
    <source>
        <dbReference type="ARBA" id="ARBA00004236"/>
    </source>
</evidence>
<comment type="caution">
    <text evidence="14">The sequence shown here is derived from an EMBL/GenBank/DDBJ whole genome shotgun (WGS) entry which is preliminary data.</text>
</comment>
<dbReference type="PROSITE" id="PS50885">
    <property type="entry name" value="HAMP"/>
    <property type="match status" value="1"/>
</dbReference>
<dbReference type="InterPro" id="IPR036097">
    <property type="entry name" value="HisK_dim/P_sf"/>
</dbReference>
<dbReference type="PANTHER" id="PTHR45436:SF5">
    <property type="entry name" value="SENSOR HISTIDINE KINASE TRCS"/>
    <property type="match status" value="1"/>
</dbReference>
<comment type="catalytic activity">
    <reaction evidence="1">
        <text>ATP + protein L-histidine = ADP + protein N-phospho-L-histidine.</text>
        <dbReference type="EC" id="2.7.13.3"/>
    </reaction>
</comment>
<dbReference type="InterPro" id="IPR003660">
    <property type="entry name" value="HAMP_dom"/>
</dbReference>
<keyword evidence="5" id="KW-0808">Transferase</keyword>
<dbReference type="GO" id="GO:0016301">
    <property type="term" value="F:kinase activity"/>
    <property type="evidence" value="ECO:0007669"/>
    <property type="project" value="UniProtKB-KW"/>
</dbReference>
<dbReference type="PANTHER" id="PTHR45436">
    <property type="entry name" value="SENSOR HISTIDINE KINASE YKOH"/>
    <property type="match status" value="1"/>
</dbReference>
<keyword evidence="6 11" id="KW-0812">Transmembrane</keyword>
<dbReference type="SMART" id="SM00304">
    <property type="entry name" value="HAMP"/>
    <property type="match status" value="1"/>
</dbReference>
<feature type="domain" description="Histidine kinase" evidence="12">
    <location>
        <begin position="235"/>
        <end position="454"/>
    </location>
</feature>
<evidence type="ECO:0000259" key="13">
    <source>
        <dbReference type="PROSITE" id="PS50885"/>
    </source>
</evidence>
<keyword evidence="7 14" id="KW-0418">Kinase</keyword>
<feature type="transmembrane region" description="Helical" evidence="11">
    <location>
        <begin position="153"/>
        <end position="177"/>
    </location>
</feature>
<keyword evidence="9" id="KW-0902">Two-component regulatory system</keyword>
<evidence type="ECO:0000313" key="15">
    <source>
        <dbReference type="Proteomes" id="UP001610861"/>
    </source>
</evidence>
<keyword evidence="8 11" id="KW-1133">Transmembrane helix</keyword>
<dbReference type="SUPFAM" id="SSF47384">
    <property type="entry name" value="Homodimeric domain of signal transducing histidine kinase"/>
    <property type="match status" value="1"/>
</dbReference>
<dbReference type="InterPro" id="IPR005467">
    <property type="entry name" value="His_kinase_dom"/>
</dbReference>
<dbReference type="Gene3D" id="6.10.340.10">
    <property type="match status" value="1"/>
</dbReference>
<evidence type="ECO:0000256" key="8">
    <source>
        <dbReference type="ARBA" id="ARBA00022989"/>
    </source>
</evidence>
<dbReference type="CDD" id="cd00082">
    <property type="entry name" value="HisKA"/>
    <property type="match status" value="1"/>
</dbReference>
<dbReference type="SUPFAM" id="SSF55874">
    <property type="entry name" value="ATPase domain of HSP90 chaperone/DNA topoisomerase II/histidine kinase"/>
    <property type="match status" value="1"/>
</dbReference>
<name>A0ABW7QEW6_9MICO</name>
<dbReference type="SMART" id="SM00387">
    <property type="entry name" value="HATPase_c"/>
    <property type="match status" value="1"/>
</dbReference>
<dbReference type="Proteomes" id="UP001610861">
    <property type="component" value="Unassembled WGS sequence"/>
</dbReference>
<dbReference type="Pfam" id="PF00512">
    <property type="entry name" value="HisKA"/>
    <property type="match status" value="1"/>
</dbReference>
<dbReference type="PRINTS" id="PR00344">
    <property type="entry name" value="BCTRLSENSOR"/>
</dbReference>
<evidence type="ECO:0000256" key="1">
    <source>
        <dbReference type="ARBA" id="ARBA00000085"/>
    </source>
</evidence>
<keyword evidence="4" id="KW-0597">Phosphoprotein</keyword>
<evidence type="ECO:0000313" key="14">
    <source>
        <dbReference type="EMBL" id="MFH8252673.1"/>
    </source>
</evidence>
<evidence type="ECO:0000256" key="6">
    <source>
        <dbReference type="ARBA" id="ARBA00022692"/>
    </source>
</evidence>
<dbReference type="InterPro" id="IPR036890">
    <property type="entry name" value="HATPase_C_sf"/>
</dbReference>
<evidence type="ECO:0000259" key="12">
    <source>
        <dbReference type="PROSITE" id="PS50109"/>
    </source>
</evidence>
<evidence type="ECO:0000256" key="5">
    <source>
        <dbReference type="ARBA" id="ARBA00022679"/>
    </source>
</evidence>
<dbReference type="Pfam" id="PF02518">
    <property type="entry name" value="HATPase_c"/>
    <property type="match status" value="1"/>
</dbReference>
<gene>
    <name evidence="14" type="ORF">ACH3VR_20060</name>
</gene>
<evidence type="ECO:0000256" key="9">
    <source>
        <dbReference type="ARBA" id="ARBA00023012"/>
    </source>
</evidence>